<organism evidence="2 3">
    <name type="scientific">Halomonas campaniensis</name>
    <dbReference type="NCBI Taxonomy" id="213554"/>
    <lineage>
        <taxon>Bacteria</taxon>
        <taxon>Pseudomonadati</taxon>
        <taxon>Pseudomonadota</taxon>
        <taxon>Gammaproteobacteria</taxon>
        <taxon>Oceanospirillales</taxon>
        <taxon>Halomonadaceae</taxon>
        <taxon>Halomonas</taxon>
    </lineage>
</organism>
<keyword evidence="1" id="KW-0472">Membrane</keyword>
<keyword evidence="3" id="KW-1185">Reference proteome</keyword>
<evidence type="ECO:0000256" key="1">
    <source>
        <dbReference type="SAM" id="Phobius"/>
    </source>
</evidence>
<dbReference type="AlphaFoldDB" id="A0A246RXD2"/>
<dbReference type="OrthoDB" id="6159387at2"/>
<reference evidence="2 3" key="1">
    <citation type="submission" date="2014-08" db="EMBL/GenBank/DDBJ databases">
        <title>Draft genome sequence of a novel L-asparaginase producing marine bacterium, Halomonas campaniensis.</title>
        <authorList>
            <person name="Sundarakrishnan B."/>
            <person name="Moushumi Priya A."/>
            <person name="Raman G."/>
            <person name="Sakthivel N."/>
            <person name="Park S."/>
            <person name="Jayachandran S."/>
        </authorList>
    </citation>
    <scope>NUCLEOTIDE SEQUENCE [LARGE SCALE GENOMIC DNA]</scope>
    <source>
        <strain evidence="2 3">SK03</strain>
    </source>
</reference>
<proteinExistence type="predicted"/>
<feature type="transmembrane region" description="Helical" evidence="1">
    <location>
        <begin position="213"/>
        <end position="233"/>
    </location>
</feature>
<protein>
    <recommendedName>
        <fullName evidence="4">NNP family nitrate/nitrite transporter-like MFS transporter</fullName>
    </recommendedName>
</protein>
<feature type="transmembrane region" description="Helical" evidence="1">
    <location>
        <begin position="181"/>
        <end position="201"/>
    </location>
</feature>
<sequence length="237" mass="25478">MWHCLHVDTRAIPFGVACLPRMFFDLHSVFTDNSGMSSDVFIPSLGNAMPSSVPPPALETSKQPVNGYQLLVAMLLMPLASALAVAGWTLYALLAKQPLYVLVPLSSGVLLAWPAWFIAKRGDTCRLMQWLLLGLVLALGGFGMASQPWEFLLVGAGLGLGGAVITTGIAHAKGWMPGRWVSLCVALFLALAAGVGFSLRMAPLVVQAYGWRAAPLSLLIPLFMVMLLLWLFVESPE</sequence>
<name>A0A246RXD2_9GAMM</name>
<gene>
    <name evidence="2" type="ORF">JI62_18130</name>
</gene>
<keyword evidence="1" id="KW-0812">Transmembrane</keyword>
<evidence type="ECO:0000313" key="2">
    <source>
        <dbReference type="EMBL" id="OWV28245.1"/>
    </source>
</evidence>
<evidence type="ECO:0008006" key="4">
    <source>
        <dbReference type="Google" id="ProtNLM"/>
    </source>
</evidence>
<dbReference type="EMBL" id="JPUA01000037">
    <property type="protein sequence ID" value="OWV28245.1"/>
    <property type="molecule type" value="Genomic_DNA"/>
</dbReference>
<dbReference type="InterPro" id="IPR036259">
    <property type="entry name" value="MFS_trans_sf"/>
</dbReference>
<comment type="caution">
    <text evidence="2">The sequence shown here is derived from an EMBL/GenBank/DDBJ whole genome shotgun (WGS) entry which is preliminary data.</text>
</comment>
<dbReference type="SUPFAM" id="SSF103473">
    <property type="entry name" value="MFS general substrate transporter"/>
    <property type="match status" value="1"/>
</dbReference>
<evidence type="ECO:0000313" key="3">
    <source>
        <dbReference type="Proteomes" id="UP000197334"/>
    </source>
</evidence>
<feature type="transmembrane region" description="Helical" evidence="1">
    <location>
        <begin position="99"/>
        <end position="118"/>
    </location>
</feature>
<feature type="transmembrane region" description="Helical" evidence="1">
    <location>
        <begin position="151"/>
        <end position="169"/>
    </location>
</feature>
<feature type="transmembrane region" description="Helical" evidence="1">
    <location>
        <begin position="70"/>
        <end position="93"/>
    </location>
</feature>
<feature type="transmembrane region" description="Helical" evidence="1">
    <location>
        <begin position="127"/>
        <end position="145"/>
    </location>
</feature>
<dbReference type="Proteomes" id="UP000197334">
    <property type="component" value="Unassembled WGS sequence"/>
</dbReference>
<accession>A0A246RXD2</accession>
<keyword evidence="1" id="KW-1133">Transmembrane helix</keyword>